<dbReference type="EMBL" id="VCAU01000155">
    <property type="protein sequence ID" value="KAF9883635.1"/>
    <property type="molecule type" value="Genomic_DNA"/>
</dbReference>
<dbReference type="InterPro" id="IPR007219">
    <property type="entry name" value="XnlR_reg_dom"/>
</dbReference>
<sequence length="641" mass="72752">METPGTTPRTSSSRNITACAPCHRRKIKCDGARPECGHCLRRGLRCEPHLRMRKAGLSVGEEAALRQRVSWLEDELSQAHGISPDDMRQVPTGERVVNAALGTSPSSNVGPFQIQVPAPSDTVDKEVGDIAANVAVLSLNATGEMRFMGGTSGVLFSRLIASTVKKGLQADWGNIDEGSGLRDRDYPQDSNSSVNPVEGSKHGPEMTLPWETVSDLLETYLQWVHTMYPVFHRPRLEVLIRVVHQTPGTVSPAQRTIYYLVLAMGAWHKRHLWDEQSLPNISSADLFNLAMHWFNRILPLDGLEGLQIMCLDMGLHRHNEDWNFGPEEWDIRRRLFWVTYALDRTVCFNLGRPLTLSDDHIDALFPDPLYCLDERSIPLAIHHIHLRRIQTRIISEIYTVGRSHVLVSDTQRADILTSIQSELDHWRSELSIIYSPDDTPHSFQWYERLYFTTTASLYRATPLFPRPSGDSIRRCYEAAANAVRTYHLLLRSNEMGHSWILVSGCFLAGITVLYTLWSNDQFSQSVQIDEVTECCRMCSNVLAVLSAKWKDSGKFSDTYDSLTKITIRRLVRQLQMKPILSQESSCSVTLEPALPNDMELPLLDSLSWPQDFNFDSMLTNPDCITDVFDDVLREQWGNWEI</sequence>
<dbReference type="PANTHER" id="PTHR47782">
    <property type="entry name" value="ZN(II)2CYS6 TRANSCRIPTION FACTOR (EUROFUNG)-RELATED"/>
    <property type="match status" value="1"/>
</dbReference>
<evidence type="ECO:0000256" key="1">
    <source>
        <dbReference type="ARBA" id="ARBA00004123"/>
    </source>
</evidence>
<dbReference type="SMART" id="SM00906">
    <property type="entry name" value="Fungal_trans"/>
    <property type="match status" value="1"/>
</dbReference>
<dbReference type="GO" id="GO:0006351">
    <property type="term" value="P:DNA-templated transcription"/>
    <property type="evidence" value="ECO:0007669"/>
    <property type="project" value="InterPro"/>
</dbReference>
<feature type="region of interest" description="Disordered" evidence="8">
    <location>
        <begin position="177"/>
        <end position="205"/>
    </location>
</feature>
<evidence type="ECO:0000256" key="3">
    <source>
        <dbReference type="ARBA" id="ARBA00022833"/>
    </source>
</evidence>
<dbReference type="Proteomes" id="UP001194746">
    <property type="component" value="Unassembled WGS sequence"/>
</dbReference>
<dbReference type="GO" id="GO:0005634">
    <property type="term" value="C:nucleus"/>
    <property type="evidence" value="ECO:0007669"/>
    <property type="project" value="UniProtKB-SubCell"/>
</dbReference>
<dbReference type="GO" id="GO:0045944">
    <property type="term" value="P:positive regulation of transcription by RNA polymerase II"/>
    <property type="evidence" value="ECO:0007669"/>
    <property type="project" value="TreeGrafter"/>
</dbReference>
<dbReference type="CDD" id="cd12148">
    <property type="entry name" value="fungal_TF_MHR"/>
    <property type="match status" value="1"/>
</dbReference>
<keyword evidence="6" id="KW-0804">Transcription</keyword>
<evidence type="ECO:0000256" key="9">
    <source>
        <dbReference type="SAM" id="Phobius"/>
    </source>
</evidence>
<dbReference type="InterPro" id="IPR001138">
    <property type="entry name" value="Zn2Cys6_DnaBD"/>
</dbReference>
<proteinExistence type="predicted"/>
<dbReference type="Pfam" id="PF04082">
    <property type="entry name" value="Fungal_trans"/>
    <property type="match status" value="1"/>
</dbReference>
<evidence type="ECO:0000256" key="4">
    <source>
        <dbReference type="ARBA" id="ARBA00023015"/>
    </source>
</evidence>
<keyword evidence="12" id="KW-1185">Reference proteome</keyword>
<evidence type="ECO:0000256" key="8">
    <source>
        <dbReference type="SAM" id="MobiDB-lite"/>
    </source>
</evidence>
<dbReference type="PROSITE" id="PS50048">
    <property type="entry name" value="ZN2_CY6_FUNGAL_2"/>
    <property type="match status" value="1"/>
</dbReference>
<protein>
    <recommendedName>
        <fullName evidence="10">Zn(2)-C6 fungal-type domain-containing protein</fullName>
    </recommendedName>
</protein>
<comment type="caution">
    <text evidence="11">The sequence shown here is derived from an EMBL/GenBank/DDBJ whole genome shotgun (WGS) entry which is preliminary data.</text>
</comment>
<evidence type="ECO:0000313" key="12">
    <source>
        <dbReference type="Proteomes" id="UP001194746"/>
    </source>
</evidence>
<keyword evidence="9" id="KW-0812">Transmembrane</keyword>
<evidence type="ECO:0000313" key="11">
    <source>
        <dbReference type="EMBL" id="KAF9883635.1"/>
    </source>
</evidence>
<dbReference type="Pfam" id="PF00172">
    <property type="entry name" value="Zn_clus"/>
    <property type="match status" value="1"/>
</dbReference>
<keyword evidence="7" id="KW-0539">Nucleus</keyword>
<dbReference type="AlphaFoldDB" id="A0AAD4CBW8"/>
<accession>A0AAD4CBW8</accession>
<organism evidence="11 12">
    <name type="scientific">Aspergillus nanangensis</name>
    <dbReference type="NCBI Taxonomy" id="2582783"/>
    <lineage>
        <taxon>Eukaryota</taxon>
        <taxon>Fungi</taxon>
        <taxon>Dikarya</taxon>
        <taxon>Ascomycota</taxon>
        <taxon>Pezizomycotina</taxon>
        <taxon>Eurotiomycetes</taxon>
        <taxon>Eurotiomycetidae</taxon>
        <taxon>Eurotiales</taxon>
        <taxon>Aspergillaceae</taxon>
        <taxon>Aspergillus</taxon>
        <taxon>Aspergillus subgen. Circumdati</taxon>
    </lineage>
</organism>
<keyword evidence="4" id="KW-0805">Transcription regulation</keyword>
<keyword evidence="9" id="KW-0472">Membrane</keyword>
<reference evidence="11" key="2">
    <citation type="submission" date="2020-02" db="EMBL/GenBank/DDBJ databases">
        <authorList>
            <person name="Gilchrist C.L.M."/>
            <person name="Chooi Y.-H."/>
        </authorList>
    </citation>
    <scope>NUCLEOTIDE SEQUENCE</scope>
    <source>
        <strain evidence="11">MST-FP2251</strain>
    </source>
</reference>
<comment type="subcellular location">
    <subcellularLocation>
        <location evidence="1">Nucleus</location>
    </subcellularLocation>
</comment>
<dbReference type="CDD" id="cd00067">
    <property type="entry name" value="GAL4"/>
    <property type="match status" value="1"/>
</dbReference>
<evidence type="ECO:0000256" key="7">
    <source>
        <dbReference type="ARBA" id="ARBA00023242"/>
    </source>
</evidence>
<keyword evidence="3" id="KW-0862">Zinc</keyword>
<dbReference type="InterPro" id="IPR036864">
    <property type="entry name" value="Zn2-C6_fun-type_DNA-bd_sf"/>
</dbReference>
<reference evidence="11" key="1">
    <citation type="journal article" date="2019" name="Beilstein J. Org. Chem.">
        <title>Nanangenines: drimane sesquiterpenoids as the dominant metabolite cohort of a novel Australian fungus, Aspergillus nanangensis.</title>
        <authorList>
            <person name="Lacey H.J."/>
            <person name="Gilchrist C.L.M."/>
            <person name="Crombie A."/>
            <person name="Kalaitzis J.A."/>
            <person name="Vuong D."/>
            <person name="Rutledge P.J."/>
            <person name="Turner P."/>
            <person name="Pitt J.I."/>
            <person name="Lacey E."/>
            <person name="Chooi Y.H."/>
            <person name="Piggott A.M."/>
        </authorList>
    </citation>
    <scope>NUCLEOTIDE SEQUENCE</scope>
    <source>
        <strain evidence="11">MST-FP2251</strain>
    </source>
</reference>
<dbReference type="PROSITE" id="PS00463">
    <property type="entry name" value="ZN2_CY6_FUNGAL_1"/>
    <property type="match status" value="1"/>
</dbReference>
<evidence type="ECO:0000256" key="2">
    <source>
        <dbReference type="ARBA" id="ARBA00022723"/>
    </source>
</evidence>
<evidence type="ECO:0000256" key="5">
    <source>
        <dbReference type="ARBA" id="ARBA00023125"/>
    </source>
</evidence>
<gene>
    <name evidence="11" type="ORF">FE257_003107</name>
</gene>
<keyword evidence="9" id="KW-1133">Transmembrane helix</keyword>
<feature type="transmembrane region" description="Helical" evidence="9">
    <location>
        <begin position="498"/>
        <end position="517"/>
    </location>
</feature>
<dbReference type="SMART" id="SM00066">
    <property type="entry name" value="GAL4"/>
    <property type="match status" value="1"/>
</dbReference>
<keyword evidence="2" id="KW-0479">Metal-binding</keyword>
<evidence type="ECO:0000259" key="10">
    <source>
        <dbReference type="PROSITE" id="PS50048"/>
    </source>
</evidence>
<feature type="domain" description="Zn(2)-C6 fungal-type" evidence="10">
    <location>
        <begin position="18"/>
        <end position="46"/>
    </location>
</feature>
<dbReference type="InterPro" id="IPR052202">
    <property type="entry name" value="Yeast_MetPath_Reg"/>
</dbReference>
<dbReference type="GO" id="GO:0000981">
    <property type="term" value="F:DNA-binding transcription factor activity, RNA polymerase II-specific"/>
    <property type="evidence" value="ECO:0007669"/>
    <property type="project" value="InterPro"/>
</dbReference>
<dbReference type="PANTHER" id="PTHR47782:SF12">
    <property type="entry name" value="ZN(II)2CYS6 TRANSCRIPTION FACTOR (EUROFUNG)"/>
    <property type="match status" value="1"/>
</dbReference>
<dbReference type="SUPFAM" id="SSF57701">
    <property type="entry name" value="Zn2/Cys6 DNA-binding domain"/>
    <property type="match status" value="1"/>
</dbReference>
<dbReference type="GO" id="GO:0043565">
    <property type="term" value="F:sequence-specific DNA binding"/>
    <property type="evidence" value="ECO:0007669"/>
    <property type="project" value="TreeGrafter"/>
</dbReference>
<evidence type="ECO:0000256" key="6">
    <source>
        <dbReference type="ARBA" id="ARBA00023163"/>
    </source>
</evidence>
<keyword evidence="5" id="KW-0238">DNA-binding</keyword>
<dbReference type="Gene3D" id="4.10.240.10">
    <property type="entry name" value="Zn(2)-C6 fungal-type DNA-binding domain"/>
    <property type="match status" value="1"/>
</dbReference>
<dbReference type="GO" id="GO:0008270">
    <property type="term" value="F:zinc ion binding"/>
    <property type="evidence" value="ECO:0007669"/>
    <property type="project" value="InterPro"/>
</dbReference>
<name>A0AAD4CBW8_ASPNN</name>